<name>A0A327NE26_9BACT</name>
<protein>
    <recommendedName>
        <fullName evidence="4">Glucose/Sorbosone dehydrogenase domain-containing protein</fullName>
    </recommendedName>
</protein>
<dbReference type="AlphaFoldDB" id="A0A327NE26"/>
<evidence type="ECO:0000256" key="1">
    <source>
        <dbReference type="SAM" id="MobiDB-lite"/>
    </source>
</evidence>
<evidence type="ECO:0000313" key="3">
    <source>
        <dbReference type="Proteomes" id="UP000249016"/>
    </source>
</evidence>
<reference evidence="2 3" key="1">
    <citation type="submission" date="2018-06" db="EMBL/GenBank/DDBJ databases">
        <title>Spirosoma sp. HMF3257 Genome sequencing and assembly.</title>
        <authorList>
            <person name="Kang H."/>
            <person name="Cha I."/>
            <person name="Kim H."/>
            <person name="Kang J."/>
            <person name="Joh K."/>
        </authorList>
    </citation>
    <scope>NUCLEOTIDE SEQUENCE [LARGE SCALE GENOMIC DNA]</scope>
    <source>
        <strain evidence="2 3">HMF3257</strain>
    </source>
</reference>
<feature type="region of interest" description="Disordered" evidence="1">
    <location>
        <begin position="27"/>
        <end position="54"/>
    </location>
</feature>
<accession>A0A327NE26</accession>
<proteinExistence type="predicted"/>
<dbReference type="Proteomes" id="UP000249016">
    <property type="component" value="Unassembled WGS sequence"/>
</dbReference>
<dbReference type="InterPro" id="IPR011041">
    <property type="entry name" value="Quinoprot_gluc/sorb_DH_b-prop"/>
</dbReference>
<dbReference type="PANTHER" id="PTHR33546">
    <property type="entry name" value="LARGE, MULTIFUNCTIONAL SECRETED PROTEIN-RELATED"/>
    <property type="match status" value="1"/>
</dbReference>
<gene>
    <name evidence="2" type="ORF">HMF3257_38190</name>
</gene>
<dbReference type="PANTHER" id="PTHR33546:SF1">
    <property type="entry name" value="LARGE, MULTIFUNCTIONAL SECRETED PROTEIN"/>
    <property type="match status" value="1"/>
</dbReference>
<dbReference type="InterPro" id="IPR011042">
    <property type="entry name" value="6-blade_b-propeller_TolB-like"/>
</dbReference>
<evidence type="ECO:0008006" key="4">
    <source>
        <dbReference type="Google" id="ProtNLM"/>
    </source>
</evidence>
<dbReference type="SUPFAM" id="SSF50952">
    <property type="entry name" value="Soluble quinoprotein glucose dehydrogenase"/>
    <property type="match status" value="1"/>
</dbReference>
<evidence type="ECO:0000313" key="2">
    <source>
        <dbReference type="EMBL" id="RAI72963.1"/>
    </source>
</evidence>
<sequence length="496" mass="55760">MNPHPQFSDDELKTILDYVFSLKPATKTEVSTPTGANEGNARKPTRPGDGADVEGVHPSYNLTTLHRPDFRPRVGGLAFLPDGRLLVSTWDSVGGVYLLDHLQGDSSKVTIKRIAAGLAEPLGLEVVNGQIYVLQKHELTRLIDHDGDEVIDEYRAICNTWQVTADFHEFAFGLVYKEGYFYVTLSMAMRLKPGVKQTPDRGRTIRISPDGHYEWVNFGLRTPNGIGLGIDNEIFVTDNQGQWLPGNKLIHLKQGEFHGMGWAIPPDGKELPVMTPPTLWLPQNEIANSPSEPTLIKDGPYKGQMLQGDVTHGGIKRDFLEKINGSYQGAVFRFSQGFEAGVNRLRWGPDGALYVGELGMEGGGWSWKERKYGLQRMKYNGQTTFEMLAVRARPNGFDIELTEPLSADLDVSPTDFYIQQWRYVPTSSYGGPKLDQEEMMVKHIILSNNRTRLSLQIPGLKKEHVVYFRLSDRLRNNNGKQLWSTEAWYTLNAIPE</sequence>
<comment type="caution">
    <text evidence="2">The sequence shown here is derived from an EMBL/GenBank/DDBJ whole genome shotgun (WGS) entry which is preliminary data.</text>
</comment>
<feature type="compositionally biased region" description="Polar residues" evidence="1">
    <location>
        <begin position="28"/>
        <end position="37"/>
    </location>
</feature>
<keyword evidence="3" id="KW-1185">Reference proteome</keyword>
<dbReference type="Gene3D" id="2.120.10.30">
    <property type="entry name" value="TolB, C-terminal domain"/>
    <property type="match status" value="1"/>
</dbReference>
<dbReference type="EMBL" id="QLII01000003">
    <property type="protein sequence ID" value="RAI72963.1"/>
    <property type="molecule type" value="Genomic_DNA"/>
</dbReference>
<organism evidence="2 3">
    <name type="scientific">Spirosoma telluris</name>
    <dbReference type="NCBI Taxonomy" id="2183553"/>
    <lineage>
        <taxon>Bacteria</taxon>
        <taxon>Pseudomonadati</taxon>
        <taxon>Bacteroidota</taxon>
        <taxon>Cytophagia</taxon>
        <taxon>Cytophagales</taxon>
        <taxon>Cytophagaceae</taxon>
        <taxon>Spirosoma</taxon>
    </lineage>
</organism>